<reference evidence="9 10" key="1">
    <citation type="submission" date="2019-03" db="EMBL/GenBank/DDBJ databases">
        <title>The genome sequence of a newly discovered highly antifungal drug resistant Aspergillus species, Aspergillus tanneri NIH 1004.</title>
        <authorList>
            <person name="Mounaud S."/>
            <person name="Singh I."/>
            <person name="Joardar V."/>
            <person name="Pakala S."/>
            <person name="Pakala S."/>
            <person name="Venepally P."/>
            <person name="Hoover J."/>
            <person name="Nierman W."/>
            <person name="Chung J."/>
            <person name="Losada L."/>
        </authorList>
    </citation>
    <scope>NUCLEOTIDE SEQUENCE [LARGE SCALE GENOMIC DNA]</scope>
    <source>
        <strain evidence="9 10">NIH1004</strain>
    </source>
</reference>
<dbReference type="GO" id="GO:0006631">
    <property type="term" value="P:fatty acid metabolic process"/>
    <property type="evidence" value="ECO:0007669"/>
    <property type="project" value="TreeGrafter"/>
</dbReference>
<dbReference type="Proteomes" id="UP000308092">
    <property type="component" value="Unassembled WGS sequence"/>
</dbReference>
<evidence type="ECO:0000259" key="7">
    <source>
        <dbReference type="Pfam" id="PF13193"/>
    </source>
</evidence>
<keyword evidence="4" id="KW-0436">Ligase</keyword>
<evidence type="ECO:0000313" key="9">
    <source>
        <dbReference type="EMBL" id="THC96297.1"/>
    </source>
</evidence>
<evidence type="ECO:0000313" key="10">
    <source>
        <dbReference type="Proteomes" id="UP000308092"/>
    </source>
</evidence>
<reference evidence="8 11" key="2">
    <citation type="submission" date="2019-08" db="EMBL/GenBank/DDBJ databases">
        <title>The genome sequence of a newly discovered highly antifungal drug resistant Aspergillus species, Aspergillus tanneri NIH 1004.</title>
        <authorList>
            <person name="Mounaud S."/>
            <person name="Singh I."/>
            <person name="Joardar V."/>
            <person name="Pakala S."/>
            <person name="Pakala S."/>
            <person name="Venepally P."/>
            <person name="Chung J.K."/>
            <person name="Losada L."/>
            <person name="Nierman W.C."/>
        </authorList>
    </citation>
    <scope>NUCLEOTIDE SEQUENCE [LARGE SCALE GENOMIC DNA]</scope>
    <source>
        <strain evidence="8 11">NIH1004</strain>
    </source>
</reference>
<dbReference type="InterPro" id="IPR045851">
    <property type="entry name" value="AMP-bd_C_sf"/>
</dbReference>
<dbReference type="InterPro" id="IPR000873">
    <property type="entry name" value="AMP-dep_synth/lig_dom"/>
</dbReference>
<dbReference type="AlphaFoldDB" id="A0A4S3JNG8"/>
<dbReference type="Proteomes" id="UP000324241">
    <property type="component" value="Unassembled WGS sequence"/>
</dbReference>
<dbReference type="CDD" id="cd04433">
    <property type="entry name" value="AFD_class_I"/>
    <property type="match status" value="1"/>
</dbReference>
<dbReference type="InterPro" id="IPR023213">
    <property type="entry name" value="CAT-like_dom_sf"/>
</dbReference>
<sequence length="1185" mass="131097">MANALTQPIPQSYVYEEVEPPHDHLIVLLDKIADQRPHQRAICSLHQTNNAKTPDADEDGETSLCWTFSQLQSFSFTLAAVLICRGVAPRENIVAILHNQAEWALVFWAALRMGCPFIPLDPRMLDHSEDLSYIIGEIGPAAVFVSDGTMAEKMDPVLPTSGNQPSVKCMVSSDGCSDRNSQWTVFWDMICRQPSHTSRTLQPLDKAETALIVYTSGTTSRSKACPHQSLSVTVAAQWIRDTLCIAPNYTICQHLPAFHSYSITFTLAYWLAGATVVFPKPSFDPASTLETLKRFDNVHIPCVPSMLEALKDYLAPGEGLPRPPFSISLGGAPVTMHTLEQAKALSATRVIVGYGTTEGFINLLNIMDGSALDSVGEAIPCGRTFPGLGVRICGPNSRIPVPRGQAGELHQGGLAVFAGYLNDTSAKCYRENGCFWFPTGDEALMDETGNVHIMGRYKDLIIRGGENISPLKLEQCLMKITEVQSAHVVGIPDSVAGEVPVAIVTRSSGHDLPVHSIQRKVVEELGPAFAPRIILDLRHDLKEDSYPKTMAGKVHKATLKQWVVDYLKKSPSLRTSSNDVLVDVQRCWASVTGLVAESMDIDVPVRSFVDSLSSIQFCHIASGVFRTRITSKDLVIFDTIQKQAEFFGGSSSSCRLINQNEPSCSETPPSSRHTVTYPGTKAAIATRLEALGLTSEHVEDVFPMTDLLKRMSRDSAKPDRWNVRISWMADPSIDLDNVESILQLWVRRHPLLRTTAVSVGDKDYYVVMRPTQRLMNLQIRKGGHVTNPKALTMYRIDCADHWAPVTGPMCKATTLQVQQPPSIGVIITMHHAIYDAFTLIQWIKDLKRLFRGEAYPLNIHPYSEFAADYERFRMKDSAKQGVNFHVQRLMGITSSGHAIWPPGRTTRDDKITTSEATLPVLATEVKEGKGVGTEAVTRLVHLPRISQVRKKLGLTTAAVAKAACVLFNVHKTGAKEAIFATTNLGRSRPLNDDATATGEVVNPLLIDGPTVTCHVERIPIESNETAAQLLTRVATLTDELENFLHAPLDQIISSLERLDQANDTQDAAVLASVFERQFFTYLGEQYVEEETDPIKLLHTTTRADLGFVWFPHFRNDSQLELNVTFRDGLLGEKEVSTAMSEYLSAIQWKLQELGTTTWFMQLRFCRGANECEDRGLIATPTRNRA</sequence>
<dbReference type="InterPro" id="IPR025110">
    <property type="entry name" value="AMP-bd_C"/>
</dbReference>
<keyword evidence="10" id="KW-1185">Reference proteome</keyword>
<feature type="domain" description="AMP-binding enzyme C-terminal" evidence="7">
    <location>
        <begin position="472"/>
        <end position="535"/>
    </location>
</feature>
<evidence type="ECO:0000256" key="2">
    <source>
        <dbReference type="ARBA" id="ARBA00022450"/>
    </source>
</evidence>
<dbReference type="InterPro" id="IPR042099">
    <property type="entry name" value="ANL_N_sf"/>
</dbReference>
<keyword evidence="2" id="KW-0596">Phosphopantetheine</keyword>
<comment type="caution">
    <text evidence="9">The sequence shown here is derived from an EMBL/GenBank/DDBJ whole genome shotgun (WGS) entry which is preliminary data.</text>
</comment>
<keyword evidence="3" id="KW-0597">Phosphoprotein</keyword>
<accession>A0A4S3JNG8</accession>
<dbReference type="InterPro" id="IPR001242">
    <property type="entry name" value="Condensation_dom"/>
</dbReference>
<dbReference type="InterPro" id="IPR020845">
    <property type="entry name" value="AMP-binding_CS"/>
</dbReference>
<evidence type="ECO:0000259" key="5">
    <source>
        <dbReference type="Pfam" id="PF00501"/>
    </source>
</evidence>
<dbReference type="Gene3D" id="3.30.300.30">
    <property type="match status" value="1"/>
</dbReference>
<dbReference type="EMBL" id="SOSA01000119">
    <property type="protein sequence ID" value="THC96297.1"/>
    <property type="molecule type" value="Genomic_DNA"/>
</dbReference>
<evidence type="ECO:0000313" key="8">
    <source>
        <dbReference type="EMBL" id="KAA8647996.1"/>
    </source>
</evidence>
<evidence type="ECO:0000256" key="1">
    <source>
        <dbReference type="ARBA" id="ARBA00006432"/>
    </source>
</evidence>
<dbReference type="STRING" id="1220188.A0A4S3JNG8"/>
<dbReference type="PANTHER" id="PTHR43201">
    <property type="entry name" value="ACYL-COA SYNTHETASE"/>
    <property type="match status" value="1"/>
</dbReference>
<dbReference type="GO" id="GO:0031956">
    <property type="term" value="F:medium-chain fatty acid-CoA ligase activity"/>
    <property type="evidence" value="ECO:0007669"/>
    <property type="project" value="TreeGrafter"/>
</dbReference>
<evidence type="ECO:0000259" key="6">
    <source>
        <dbReference type="Pfam" id="PF00668"/>
    </source>
</evidence>
<evidence type="ECO:0000256" key="4">
    <source>
        <dbReference type="ARBA" id="ARBA00022598"/>
    </source>
</evidence>
<feature type="domain" description="Condensation" evidence="6">
    <location>
        <begin position="717"/>
        <end position="1145"/>
    </location>
</feature>
<protein>
    <submittedName>
        <fullName evidence="8">Nonribosomal peptide synthetases (NRPS)</fullName>
    </submittedName>
</protein>
<dbReference type="SUPFAM" id="SSF56801">
    <property type="entry name" value="Acetyl-CoA synthetase-like"/>
    <property type="match status" value="1"/>
</dbReference>
<dbReference type="VEuPathDB" id="FungiDB:EYZ11_004202"/>
<dbReference type="GeneID" id="54326581"/>
<dbReference type="EMBL" id="QUQM01000003">
    <property type="protein sequence ID" value="KAA8647996.1"/>
    <property type="molecule type" value="Genomic_DNA"/>
</dbReference>
<dbReference type="Gene3D" id="3.30.559.30">
    <property type="entry name" value="Nonribosomal peptide synthetase, condensation domain"/>
    <property type="match status" value="1"/>
</dbReference>
<comment type="similarity">
    <text evidence="1">Belongs to the ATP-dependent AMP-binding enzyme family.</text>
</comment>
<dbReference type="Pfam" id="PF00668">
    <property type="entry name" value="Condensation"/>
    <property type="match status" value="1"/>
</dbReference>
<dbReference type="Gene3D" id="3.30.559.10">
    <property type="entry name" value="Chloramphenicol acetyltransferase-like domain"/>
    <property type="match status" value="1"/>
</dbReference>
<dbReference type="RefSeq" id="XP_033427357.1">
    <property type="nucleotide sequence ID" value="XM_033568551.1"/>
</dbReference>
<dbReference type="PANTHER" id="PTHR43201:SF5">
    <property type="entry name" value="MEDIUM-CHAIN ACYL-COA LIGASE ACSF2, MITOCHONDRIAL"/>
    <property type="match status" value="1"/>
</dbReference>
<proteinExistence type="inferred from homology"/>
<feature type="domain" description="AMP-dependent synthetase/ligase" evidence="5">
    <location>
        <begin position="66"/>
        <end position="421"/>
    </location>
</feature>
<name>A0A4S3JNG8_9EURO</name>
<dbReference type="Gene3D" id="3.40.50.12780">
    <property type="entry name" value="N-terminal domain of ligase-like"/>
    <property type="match status" value="1"/>
</dbReference>
<gene>
    <name evidence="8" type="ORF">ATNIH1004_003879</name>
    <name evidence="9" type="ORF">EYZ11_004202</name>
</gene>
<dbReference type="PROSITE" id="PS00455">
    <property type="entry name" value="AMP_BINDING"/>
    <property type="match status" value="1"/>
</dbReference>
<dbReference type="Pfam" id="PF00501">
    <property type="entry name" value="AMP-binding"/>
    <property type="match status" value="1"/>
</dbReference>
<organism evidence="9 10">
    <name type="scientific">Aspergillus tanneri</name>
    <dbReference type="NCBI Taxonomy" id="1220188"/>
    <lineage>
        <taxon>Eukaryota</taxon>
        <taxon>Fungi</taxon>
        <taxon>Dikarya</taxon>
        <taxon>Ascomycota</taxon>
        <taxon>Pezizomycotina</taxon>
        <taxon>Eurotiomycetes</taxon>
        <taxon>Eurotiomycetidae</taxon>
        <taxon>Eurotiales</taxon>
        <taxon>Aspergillaceae</taxon>
        <taxon>Aspergillus</taxon>
        <taxon>Aspergillus subgen. Circumdati</taxon>
    </lineage>
</organism>
<dbReference type="SUPFAM" id="SSF52777">
    <property type="entry name" value="CoA-dependent acyltransferases"/>
    <property type="match status" value="2"/>
</dbReference>
<dbReference type="Pfam" id="PF13193">
    <property type="entry name" value="AMP-binding_C"/>
    <property type="match status" value="1"/>
</dbReference>
<evidence type="ECO:0000256" key="3">
    <source>
        <dbReference type="ARBA" id="ARBA00022553"/>
    </source>
</evidence>
<dbReference type="OrthoDB" id="10253869at2759"/>
<evidence type="ECO:0000313" key="11">
    <source>
        <dbReference type="Proteomes" id="UP000324241"/>
    </source>
</evidence>